<feature type="transmembrane region" description="Helical" evidence="1">
    <location>
        <begin position="233"/>
        <end position="256"/>
    </location>
</feature>
<dbReference type="Proteomes" id="UP000182975">
    <property type="component" value="Unassembled WGS sequence"/>
</dbReference>
<protein>
    <submittedName>
        <fullName evidence="2">Anaerobic dimethyl sulfoxide reductase subunit C (DMSO reductase anchor subunit)</fullName>
    </submittedName>
</protein>
<keyword evidence="1" id="KW-0472">Membrane</keyword>
<dbReference type="GO" id="GO:0009389">
    <property type="term" value="F:dimethyl sulfoxide reductase activity"/>
    <property type="evidence" value="ECO:0007669"/>
    <property type="project" value="TreeGrafter"/>
</dbReference>
<dbReference type="KEGG" id="ddt:AAY81_09250"/>
<feature type="transmembrane region" description="Helical" evidence="1">
    <location>
        <begin position="96"/>
        <end position="113"/>
    </location>
</feature>
<organism evidence="2 3">
    <name type="scientific">Denitrobacterium detoxificans</name>
    <dbReference type="NCBI Taxonomy" id="79604"/>
    <lineage>
        <taxon>Bacteria</taxon>
        <taxon>Bacillati</taxon>
        <taxon>Actinomycetota</taxon>
        <taxon>Coriobacteriia</taxon>
        <taxon>Eggerthellales</taxon>
        <taxon>Eggerthellaceae</taxon>
        <taxon>Denitrobacterium</taxon>
    </lineage>
</organism>
<dbReference type="Pfam" id="PF04976">
    <property type="entry name" value="DmsC"/>
    <property type="match status" value="1"/>
</dbReference>
<evidence type="ECO:0000313" key="3">
    <source>
        <dbReference type="Proteomes" id="UP000182975"/>
    </source>
</evidence>
<evidence type="ECO:0000313" key="2">
    <source>
        <dbReference type="EMBL" id="SEO37834.1"/>
    </source>
</evidence>
<dbReference type="STRING" id="79604.AAY81_09250"/>
<dbReference type="GO" id="GO:0009390">
    <property type="term" value="C:dimethyl sulfoxide reductase complex"/>
    <property type="evidence" value="ECO:0007669"/>
    <property type="project" value="TreeGrafter"/>
</dbReference>
<dbReference type="PATRIC" id="fig|79604.3.peg.1857"/>
<evidence type="ECO:0000256" key="1">
    <source>
        <dbReference type="SAM" id="Phobius"/>
    </source>
</evidence>
<dbReference type="GO" id="GO:0019645">
    <property type="term" value="P:anaerobic electron transport chain"/>
    <property type="evidence" value="ECO:0007669"/>
    <property type="project" value="InterPro"/>
</dbReference>
<dbReference type="EMBL" id="FOEC01000001">
    <property type="protein sequence ID" value="SEO37834.1"/>
    <property type="molecule type" value="Genomic_DNA"/>
</dbReference>
<dbReference type="RefSeq" id="WP_066665221.1">
    <property type="nucleotide sequence ID" value="NZ_CP011402.1"/>
</dbReference>
<feature type="transmembrane region" description="Helical" evidence="1">
    <location>
        <begin position="56"/>
        <end position="76"/>
    </location>
</feature>
<reference evidence="3" key="1">
    <citation type="submission" date="2016-10" db="EMBL/GenBank/DDBJ databases">
        <authorList>
            <person name="Varghese N."/>
        </authorList>
    </citation>
    <scope>NUCLEOTIDE SEQUENCE [LARGE SCALE GENOMIC DNA]</scope>
    <source>
        <strain evidence="3">DSM 21843</strain>
    </source>
</reference>
<feature type="transmembrane region" description="Helical" evidence="1">
    <location>
        <begin position="157"/>
        <end position="180"/>
    </location>
</feature>
<proteinExistence type="predicted"/>
<dbReference type="InterPro" id="IPR007059">
    <property type="entry name" value="DmsC"/>
</dbReference>
<gene>
    <name evidence="2" type="ORF">SAMN02910314_00047</name>
</gene>
<accession>A0A172S0R4</accession>
<feature type="transmembrane region" description="Helical" evidence="1">
    <location>
        <begin position="192"/>
        <end position="213"/>
    </location>
</feature>
<feature type="transmembrane region" description="Helical" evidence="1">
    <location>
        <begin position="268"/>
        <end position="292"/>
    </location>
</feature>
<feature type="transmembrane region" description="Helical" evidence="1">
    <location>
        <begin position="125"/>
        <end position="145"/>
    </location>
</feature>
<name>A0A172S0R4_9ACTN</name>
<dbReference type="PANTHER" id="PTHR38095">
    <property type="entry name" value="ANAEROBIC DIMETHYL SULFOXIDE REDUCTASE CHAIN YNFH"/>
    <property type="match status" value="1"/>
</dbReference>
<keyword evidence="1" id="KW-1133">Transmembrane helix</keyword>
<sequence>MNDFVSLGAQFAWNEVSLALFTALSPSGVFAAIIVVCWAMSGVLSEKQKRNIERKLYIPLAVSMVGLIASASHLGTPSNALYALTGVGRSPLSNEVVSGVVFLGLLGPFWYFTFNDAPCERLKRIWRILIVITGFVFVLFISLAYSVDSIPSWNVPLVPVAIWLNALVGGPLLALLTIGVAGGVRPELKRRAALLILVSAVAAACNVGVYALYGTQLQGVGNFTIMASDLVPFFWQAVCLFALFVAMGVFLAWAYLTRLQDKASSHAVFLAAAGCVLALSGIFLMRFVFYMLHLTYGLGL</sequence>
<dbReference type="GO" id="GO:0005886">
    <property type="term" value="C:plasma membrane"/>
    <property type="evidence" value="ECO:0007669"/>
    <property type="project" value="TreeGrafter"/>
</dbReference>
<feature type="transmembrane region" description="Helical" evidence="1">
    <location>
        <begin position="20"/>
        <end position="44"/>
    </location>
</feature>
<keyword evidence="3" id="KW-1185">Reference proteome</keyword>
<dbReference type="AlphaFoldDB" id="A0A172S0R4"/>
<keyword evidence="1" id="KW-0812">Transmembrane</keyword>
<dbReference type="PANTHER" id="PTHR38095:SF2">
    <property type="entry name" value="ANAEROBIC DIMETHYL SULFOXIDE REDUCTASE CHAIN C"/>
    <property type="match status" value="1"/>
</dbReference>